<evidence type="ECO:0000259" key="3">
    <source>
        <dbReference type="Pfam" id="PF07859"/>
    </source>
</evidence>
<accession>A0A438EPS2</accession>
<dbReference type="GO" id="GO:0016787">
    <property type="term" value="F:hydrolase activity"/>
    <property type="evidence" value="ECO:0007669"/>
    <property type="project" value="InterPro"/>
</dbReference>
<comment type="caution">
    <text evidence="4">The sequence shown here is derived from an EMBL/GenBank/DDBJ whole genome shotgun (WGS) entry which is preliminary data.</text>
</comment>
<sequence length="301" mass="33135">MDSSCSSEVEFECLPLFRVFKDGVVERLRGTETVPPSDVPQNGVVSKDVVISPETGLSARLFLPMTATPDRKLPILIYIHGGGFVIESPFSPLYHPHVVSLASAANVIAVSVHYRRPPEHPIPIPHDDTWDAFQWVAAHSSGQGPEPWLNHHAKFDRVFFAGDSAGANIAHNMAMRAGTTQPPNVKIYGIVLVHPYFGNNGPDRLWNYLCPSGVHNLLFDPAVDTKLSILGCGKVLIFVAGKDVLKDRGFCYYEAVKKSGWGGAVEMVESEGEEHVFHLFNPDCDKARALIQKFASFMNQD</sequence>
<name>A0A438EPS2_VITVI</name>
<reference evidence="4 5" key="1">
    <citation type="journal article" date="2018" name="PLoS Genet.">
        <title>Population sequencing reveals clonal diversity and ancestral inbreeding in the grapevine cultivar Chardonnay.</title>
        <authorList>
            <person name="Roach M.J."/>
            <person name="Johnson D.L."/>
            <person name="Bohlmann J."/>
            <person name="van Vuuren H.J."/>
            <person name="Jones S.J."/>
            <person name="Pretorius I.S."/>
            <person name="Schmidt S.A."/>
            <person name="Borneman A.R."/>
        </authorList>
    </citation>
    <scope>NUCLEOTIDE SEQUENCE [LARGE SCALE GENOMIC DNA]</scope>
    <source>
        <strain evidence="5">cv. Chardonnay</strain>
        <tissue evidence="4">Leaf</tissue>
    </source>
</reference>
<dbReference type="InterPro" id="IPR029058">
    <property type="entry name" value="AB_hydrolase_fold"/>
</dbReference>
<dbReference type="Pfam" id="PF07859">
    <property type="entry name" value="Abhydrolase_3"/>
    <property type="match status" value="1"/>
</dbReference>
<feature type="active site" evidence="2">
    <location>
        <position position="164"/>
    </location>
</feature>
<dbReference type="InterPro" id="IPR050466">
    <property type="entry name" value="Carboxylest/Gibb_receptor"/>
</dbReference>
<feature type="domain" description="Alpha/beta hydrolase fold-3" evidence="3">
    <location>
        <begin position="76"/>
        <end position="278"/>
    </location>
</feature>
<gene>
    <name evidence="4" type="primary">CXE7_2</name>
    <name evidence="4" type="ORF">CK203_069996</name>
</gene>
<organism evidence="4 5">
    <name type="scientific">Vitis vinifera</name>
    <name type="common">Grape</name>
    <dbReference type="NCBI Taxonomy" id="29760"/>
    <lineage>
        <taxon>Eukaryota</taxon>
        <taxon>Viridiplantae</taxon>
        <taxon>Streptophyta</taxon>
        <taxon>Embryophyta</taxon>
        <taxon>Tracheophyta</taxon>
        <taxon>Spermatophyta</taxon>
        <taxon>Magnoliopsida</taxon>
        <taxon>eudicotyledons</taxon>
        <taxon>Gunneridae</taxon>
        <taxon>Pentapetalae</taxon>
        <taxon>rosids</taxon>
        <taxon>Vitales</taxon>
        <taxon>Vitaceae</taxon>
        <taxon>Viteae</taxon>
        <taxon>Vitis</taxon>
    </lineage>
</organism>
<evidence type="ECO:0000313" key="5">
    <source>
        <dbReference type="Proteomes" id="UP000288805"/>
    </source>
</evidence>
<evidence type="ECO:0000313" key="4">
    <source>
        <dbReference type="EMBL" id="RVW49682.1"/>
    </source>
</evidence>
<dbReference type="InterPro" id="IPR033140">
    <property type="entry name" value="Lipase_GDXG_put_SER_AS"/>
</dbReference>
<dbReference type="AlphaFoldDB" id="A0A438EPS2"/>
<evidence type="ECO:0000256" key="1">
    <source>
        <dbReference type="ARBA" id="ARBA00010515"/>
    </source>
</evidence>
<protein>
    <submittedName>
        <fullName evidence="4">Putative carboxylesterase 7</fullName>
    </submittedName>
</protein>
<dbReference type="EMBL" id="QGNW01001220">
    <property type="protein sequence ID" value="RVW49682.1"/>
    <property type="molecule type" value="Genomic_DNA"/>
</dbReference>
<dbReference type="PROSITE" id="PS01174">
    <property type="entry name" value="LIPASE_GDXG_SER"/>
    <property type="match status" value="1"/>
</dbReference>
<dbReference type="PANTHER" id="PTHR23024">
    <property type="entry name" value="ARYLACETAMIDE DEACETYLASE"/>
    <property type="match status" value="1"/>
</dbReference>
<dbReference type="InterPro" id="IPR013094">
    <property type="entry name" value="AB_hydrolase_3"/>
</dbReference>
<evidence type="ECO:0000256" key="2">
    <source>
        <dbReference type="PROSITE-ProRule" id="PRU10038"/>
    </source>
</evidence>
<comment type="similarity">
    <text evidence="1">Belongs to the 'GDXG' lipolytic enzyme family.</text>
</comment>
<dbReference type="PANTHER" id="PTHR23024:SF467">
    <property type="entry name" value="CARBOXYLESTERASE 12-RELATED"/>
    <property type="match status" value="1"/>
</dbReference>
<dbReference type="Gene3D" id="3.40.50.1820">
    <property type="entry name" value="alpha/beta hydrolase"/>
    <property type="match status" value="1"/>
</dbReference>
<proteinExistence type="inferred from homology"/>
<dbReference type="SUPFAM" id="SSF53474">
    <property type="entry name" value="alpha/beta-Hydrolases"/>
    <property type="match status" value="1"/>
</dbReference>
<dbReference type="Proteomes" id="UP000288805">
    <property type="component" value="Unassembled WGS sequence"/>
</dbReference>